<evidence type="ECO:0000313" key="1">
    <source>
        <dbReference type="EMBL" id="SDH83048.1"/>
    </source>
</evidence>
<reference evidence="1" key="1">
    <citation type="submission" date="2016-10" db="EMBL/GenBank/DDBJ databases">
        <authorList>
            <person name="Varghese N."/>
            <person name="Submissions S."/>
        </authorList>
    </citation>
    <scope>NUCLEOTIDE SEQUENCE [LARGE SCALE GENOMIC DNA]</scope>
    <source>
        <strain evidence="1">YR281</strain>
    </source>
</reference>
<organism evidence="1 2">
    <name type="scientific">Paraburkholderia steynii</name>
    <dbReference type="NCBI Taxonomy" id="1245441"/>
    <lineage>
        <taxon>Bacteria</taxon>
        <taxon>Pseudomonadati</taxon>
        <taxon>Pseudomonadota</taxon>
        <taxon>Betaproteobacteria</taxon>
        <taxon>Burkholderiales</taxon>
        <taxon>Burkholderiaceae</taxon>
        <taxon>Paraburkholderia</taxon>
    </lineage>
</organism>
<gene>
    <name evidence="1" type="ORF">SAMN04487926_108242</name>
</gene>
<protein>
    <submittedName>
        <fullName evidence="1">Uncharacterized protein</fullName>
    </submittedName>
</protein>
<name>A0A7Z7B7F8_9BURK</name>
<accession>A0A7Z7B7F8</accession>
<keyword evidence="2" id="KW-1185">Reference proteome</keyword>
<dbReference type="EMBL" id="FNDI01000008">
    <property type="protein sequence ID" value="SDH83048.1"/>
    <property type="molecule type" value="Genomic_DNA"/>
</dbReference>
<dbReference type="Proteomes" id="UP000198900">
    <property type="component" value="Unassembled WGS sequence"/>
</dbReference>
<evidence type="ECO:0000313" key="2">
    <source>
        <dbReference type="Proteomes" id="UP000198900"/>
    </source>
</evidence>
<proteinExistence type="predicted"/>
<sequence length="58" mass="6413">MNVSPIVRRHATLARLVDRGTFVAVQYAIVRDDPSRDDYLCRLLQSVKAAKVISGVGD</sequence>
<dbReference type="AlphaFoldDB" id="A0A7Z7B7F8"/>
<comment type="caution">
    <text evidence="1">The sequence shown here is derived from an EMBL/GenBank/DDBJ whole genome shotgun (WGS) entry which is preliminary data.</text>
</comment>